<reference evidence="1" key="1">
    <citation type="submission" date="2022-04" db="EMBL/GenBank/DDBJ databases">
        <title>Desulfatitalea alkaliphila sp. nov., a novel anaerobic sulfate-reducing bacterium isolated from terrestrial mud volcano, Taman Peninsula, Russia.</title>
        <authorList>
            <person name="Khomyakova M.A."/>
            <person name="Merkel A.Y."/>
            <person name="Slobodkin A.I."/>
        </authorList>
    </citation>
    <scope>NUCLEOTIDE SEQUENCE</scope>
    <source>
        <strain evidence="1">M08but</strain>
    </source>
</reference>
<evidence type="ECO:0000313" key="1">
    <source>
        <dbReference type="EMBL" id="MCJ8500897.1"/>
    </source>
</evidence>
<dbReference type="AlphaFoldDB" id="A0AA41R121"/>
<dbReference type="Proteomes" id="UP001165427">
    <property type="component" value="Unassembled WGS sequence"/>
</dbReference>
<gene>
    <name evidence="1" type="ORF">MRX98_09970</name>
</gene>
<dbReference type="EMBL" id="JALJRB010000009">
    <property type="protein sequence ID" value="MCJ8500897.1"/>
    <property type="molecule type" value="Genomic_DNA"/>
</dbReference>
<dbReference type="RefSeq" id="WP_246906661.1">
    <property type="nucleotide sequence ID" value="NZ_JALJRB010000009.1"/>
</dbReference>
<sequence>MLDIAVAYNRYRFLGNEFMTWLWFAMETDPEALRKCDPELIELNVGNRMVLENRSGNGKETLTIKGDAAGLEEAVLALTKGALITEMQLIYKSGTLQWVFVLKGESLGFLGIKLPETAPVTADSDMEGAVLEKIYLYEKPIQLIDQVYAFFLRQRLSDTWLNQTQPAMKRWLNEERERHEIEPTSGR</sequence>
<comment type="caution">
    <text evidence="1">The sequence shown here is derived from an EMBL/GenBank/DDBJ whole genome shotgun (WGS) entry which is preliminary data.</text>
</comment>
<proteinExistence type="predicted"/>
<protein>
    <submittedName>
        <fullName evidence="1">Uncharacterized protein</fullName>
    </submittedName>
</protein>
<name>A0AA41R121_9BACT</name>
<evidence type="ECO:0000313" key="2">
    <source>
        <dbReference type="Proteomes" id="UP001165427"/>
    </source>
</evidence>
<accession>A0AA41R121</accession>
<keyword evidence="2" id="KW-1185">Reference proteome</keyword>
<organism evidence="1 2">
    <name type="scientific">Desulfatitalea alkaliphila</name>
    <dbReference type="NCBI Taxonomy" id="2929485"/>
    <lineage>
        <taxon>Bacteria</taxon>
        <taxon>Pseudomonadati</taxon>
        <taxon>Thermodesulfobacteriota</taxon>
        <taxon>Desulfobacteria</taxon>
        <taxon>Desulfobacterales</taxon>
        <taxon>Desulfosarcinaceae</taxon>
        <taxon>Desulfatitalea</taxon>
    </lineage>
</organism>